<dbReference type="EMBL" id="FLQW01001110">
    <property type="protein sequence ID" value="SBS87828.1"/>
    <property type="molecule type" value="Genomic_DNA"/>
</dbReference>
<feature type="transmembrane region" description="Helical" evidence="1">
    <location>
        <begin position="373"/>
        <end position="401"/>
    </location>
</feature>
<dbReference type="GeneID" id="39870221"/>
<evidence type="ECO:0000313" key="5">
    <source>
        <dbReference type="Proteomes" id="UP000219813"/>
    </source>
</evidence>
<reference evidence="3 5" key="3">
    <citation type="submission" date="2016-06" db="EMBL/GenBank/DDBJ databases">
        <authorList>
            <consortium name="Pathogen Informatics"/>
        </authorList>
    </citation>
    <scope>NUCLEOTIDE SEQUENCE [LARGE SCALE GENOMIC DNA]</scope>
</reference>
<feature type="transmembrane region" description="Helical" evidence="1">
    <location>
        <begin position="407"/>
        <end position="426"/>
    </location>
</feature>
<gene>
    <name evidence="3" type="primary">PmUG01_12022700</name>
    <name evidence="2" type="ORF">PMALA_020710</name>
    <name evidence="3" type="ORF">PMUG01_12022700</name>
</gene>
<dbReference type="EMBL" id="LT594633">
    <property type="protein sequence ID" value="SCO93639.1"/>
    <property type="molecule type" value="Genomic_DNA"/>
</dbReference>
<evidence type="ECO:0000313" key="3">
    <source>
        <dbReference type="EMBL" id="SCO93639.1"/>
    </source>
</evidence>
<feature type="transmembrane region" description="Helical" evidence="1">
    <location>
        <begin position="584"/>
        <end position="606"/>
    </location>
</feature>
<accession>A0A1A8W9F8</accession>
<evidence type="ECO:0000256" key="1">
    <source>
        <dbReference type="SAM" id="Phobius"/>
    </source>
</evidence>
<protein>
    <submittedName>
        <fullName evidence="2">Uncharacterized protein</fullName>
    </submittedName>
</protein>
<dbReference type="RefSeq" id="XP_028862921.1">
    <property type="nucleotide sequence ID" value="XM_029006431.1"/>
</dbReference>
<keyword evidence="1" id="KW-0472">Membrane</keyword>
<keyword evidence="1" id="KW-0812">Transmembrane</keyword>
<sequence length="904" mass="109419">MKFLGPFHRRLTSQINSCGHIPNEFLVKLYLYNVSMINIDVYYNLISSLNSSSEKCNDNTHILNNPYFKDGNLVLYKYIQILNKQNEKKKLVKLLKLLILLYSRNLREYNDKNNYFYNSSVDVHNFVLQKFFHFQSNAYLTKKENKKNEKGVSIINKYSLYTDFFLYSLDFYLYHLSNNYNILNIEQLNVLANIYANINISTVCSSPPYLECNEKYYGINNSLSLSKGIEGNGNHRNVNDIKFAYETFEHTSLKISGGTEHNNKLLTFENNVNNKICLLYIYISKCLIDQIYAHIMNKRYKYEKKVSLKTLISNNVNTCENMLKRLLKKSTYEQFKEYTILKKKYDYKLLSLNVLKNYFNSIKYLNIINIKKYFYILSYLYFSTFLFTRSIYYSSLFFYLLQKYNLQYTYIFNILLIKFNLFFLNYKIMNDYNGQIIFDSISKYIDTLLIFQIKQNERGNRKNSALTSSNNDEERKKCMANFPSSHDFYINIYKKEYSKNEIIHKILYNEVYDCHKVYMPFLTYFEHSLFNLFKYLYYKIPWFERNKNKTEMNTNSVEKTSHKFKCFINKKYNNKYYLTMSENFLSNIILLSIYVQNCLPLLFSVMQKAEMLSTKRTRSTKINISAKRWARKNEDINLYKRISLIPVDRENSNPVKRRKNRSIFTQLFYARYVCNNFIYKKYINEKENNIVNPFVILLFTIYNIFREKIVNMHNVYEDINICNKYKKKNIEESKMYYNIKRNKNNKIQTSLTHYYISSNLKKINDTNLYNEKNILTFYCDIHFNNNIIEVDGPKHFLMYYDYYVQNFSENYFTNFILKNKYIFDNNYLFPFFFNNISALKLKGNQNNKYYLYNDKSIKKNFFLYIYGYFIKHINYSEWDITSYKYLYDVLFKKKSELHVNSYIN</sequence>
<keyword evidence="5" id="KW-1185">Reference proteome</keyword>
<proteinExistence type="predicted"/>
<evidence type="ECO:0000313" key="4">
    <source>
        <dbReference type="Proteomes" id="UP000078597"/>
    </source>
</evidence>
<dbReference type="OMA" id="GKCTHHG"/>
<dbReference type="OrthoDB" id="372448at2759"/>
<dbReference type="Proteomes" id="UP000078597">
    <property type="component" value="Unassembled WGS sequence"/>
</dbReference>
<evidence type="ECO:0000313" key="2">
    <source>
        <dbReference type="EMBL" id="SBS87828.1"/>
    </source>
</evidence>
<reference evidence="4" key="2">
    <citation type="submission" date="2016-05" db="EMBL/GenBank/DDBJ databases">
        <authorList>
            <person name="Naeem Raeece"/>
        </authorList>
    </citation>
    <scope>NUCLEOTIDE SEQUENCE [LARGE SCALE GENOMIC DNA]</scope>
</reference>
<dbReference type="AlphaFoldDB" id="A0A1A8W9F8"/>
<keyword evidence="1" id="KW-1133">Transmembrane helix</keyword>
<organism evidence="2 4">
    <name type="scientific">Plasmodium malariae</name>
    <dbReference type="NCBI Taxonomy" id="5858"/>
    <lineage>
        <taxon>Eukaryota</taxon>
        <taxon>Sar</taxon>
        <taxon>Alveolata</taxon>
        <taxon>Apicomplexa</taxon>
        <taxon>Aconoidasida</taxon>
        <taxon>Haemosporida</taxon>
        <taxon>Plasmodiidae</taxon>
        <taxon>Plasmodium</taxon>
        <taxon>Plasmodium (Plasmodium)</taxon>
    </lineage>
</organism>
<dbReference type="Proteomes" id="UP000219813">
    <property type="component" value="Chromosome 12"/>
</dbReference>
<dbReference type="VEuPathDB" id="PlasmoDB:PmUG01_12022700"/>
<dbReference type="KEGG" id="pmal:PMUG01_12022700"/>
<name>A0A1A8W9F8_PLAMA</name>
<reference evidence="2" key="1">
    <citation type="submission" date="2016-05" db="EMBL/GenBank/DDBJ databases">
        <authorList>
            <person name="Lavstsen T."/>
            <person name="Jespersen J.S."/>
        </authorList>
    </citation>
    <scope>NUCLEOTIDE SEQUENCE [LARGE SCALE GENOMIC DNA]</scope>
</reference>